<evidence type="ECO:0000313" key="5">
    <source>
        <dbReference type="EMBL" id="MDA0179089.1"/>
    </source>
</evidence>
<dbReference type="RefSeq" id="WP_270023357.1">
    <property type="nucleotide sequence ID" value="NZ_JAPDDP010000003.1"/>
</dbReference>
<dbReference type="PANTHER" id="PTHR22674:SF6">
    <property type="entry name" value="NTPASE KAP FAMILY P-LOOP DOMAIN-CONTAINING PROTEIN 1"/>
    <property type="match status" value="1"/>
</dbReference>
<feature type="domain" description="KAP NTPase" evidence="4">
    <location>
        <begin position="412"/>
        <end position="494"/>
    </location>
</feature>
<feature type="domain" description="KAP NTPase" evidence="4">
    <location>
        <begin position="717"/>
        <end position="813"/>
    </location>
</feature>
<dbReference type="InterPro" id="IPR011646">
    <property type="entry name" value="KAP_P-loop"/>
</dbReference>
<evidence type="ECO:0000256" key="3">
    <source>
        <dbReference type="SAM" id="Phobius"/>
    </source>
</evidence>
<evidence type="ECO:0000313" key="6">
    <source>
        <dbReference type="Proteomes" id="UP001147653"/>
    </source>
</evidence>
<dbReference type="EMBL" id="JAPDDP010000003">
    <property type="protein sequence ID" value="MDA0179089.1"/>
    <property type="molecule type" value="Genomic_DNA"/>
</dbReference>
<keyword evidence="3" id="KW-1133">Transmembrane helix</keyword>
<dbReference type="Gene3D" id="2.130.10.10">
    <property type="entry name" value="YVTN repeat-like/Quinoprotein amine dehydrogenase"/>
    <property type="match status" value="1"/>
</dbReference>
<feature type="transmembrane region" description="Helical" evidence="3">
    <location>
        <begin position="571"/>
        <end position="589"/>
    </location>
</feature>
<feature type="coiled-coil region" evidence="1">
    <location>
        <begin position="634"/>
        <end position="661"/>
    </location>
</feature>
<evidence type="ECO:0000256" key="1">
    <source>
        <dbReference type="SAM" id="Coils"/>
    </source>
</evidence>
<comment type="caution">
    <text evidence="5">The sequence shown here is derived from an EMBL/GenBank/DDBJ whole genome shotgun (WGS) entry which is preliminary data.</text>
</comment>
<feature type="transmembrane region" description="Helical" evidence="3">
    <location>
        <begin position="595"/>
        <end position="612"/>
    </location>
</feature>
<dbReference type="Proteomes" id="UP001147653">
    <property type="component" value="Unassembled WGS sequence"/>
</dbReference>
<keyword evidence="6" id="KW-1185">Reference proteome</keyword>
<sequence>MDRDRFSASVRRVADRFEYEPIRASELADALLQLHPDEYGAELLTAPLDEPGVDRTFEDWLNRCEQILAAPEVIDGRLVLLALGRLDERVGTTLRRSGIEARLRPAGALTPWAQRRTVRGYRQRAVIVRVRVAAYTDDALLTFGDGAVQRWSLAGELLESLPTPRGDVYECGVASDGTIVALMDSGDIVEVPTGRVIAHHENAAYAVFGGTQIATIERGGATYVHRVTTGAPLAGPIPSRYGAALGPEGLRMAYPDGRVIAMRRLDMTPPGELDRSYPGGEPEACRFSPDGERIAVVLRDGNVAVGDAAGAVWDTYSGPVDDCAFSADGTLLITAGLNGVQAIDVVAGVLRGEPTASTGADTLVFTGPDGLVATSNRDGVTIWEPITSSSMLAAVSPDSADGIDRLNITADANALADVIAAKSTVPPLSIGLFADWGSGKSFLIRKVQERVRVLSKQGTATHCSHVRNVEFNAWHFADANLWASLATHILDALAKPEPGGDEQTAAAQLARLEERLAAESATGKRLERAHQKAVAADARRKLAVWAWGLATGRDGAKTLANLKDAGGRVRLAAGALILVAAVLAILVAVFGLDKLVAAIPALVAGAGFFAAADKRLASLLTRAGPETPIEEVASGKAKAEAEAAKEREANLRQEYEDLAHGRALARYAAQRGAAGDYRAQLGLISRIHDDFERMTELLLAHGDEDDEDDAELPRIDRVVLYIDDLDRCSPKRVVEVLEAVHLILALRLFVVVIAVDPRWLLQSLKLHYAELLATDDEPAWESTPLAYLEKIIQIPFALRPMGADGTAALVSSLLPVYETSPGDDVIEVPGTPSAEAVSPGTTGDRAATPAPMSAPAVPATAPAPAFNPRALVLTEGERDFAAFVACELRTPRAVKKLTNIYRLVRARLDEDSDDFATFLEGSGADIPDHQAVLILLTVIIAHPERAADLLLALDNPRVAWSPRQVGGELGDFLNRATAQAANGTTTSTEPFRRWAHELARYSFEAGQEVYARR</sequence>
<dbReference type="PANTHER" id="PTHR22674">
    <property type="entry name" value="NTPASE, KAP FAMILY P-LOOP DOMAIN-CONTAINING 1"/>
    <property type="match status" value="1"/>
</dbReference>
<accession>A0A9X3S5M5</accession>
<evidence type="ECO:0000259" key="4">
    <source>
        <dbReference type="Pfam" id="PF07693"/>
    </source>
</evidence>
<dbReference type="InterPro" id="IPR011041">
    <property type="entry name" value="Quinoprot_gluc/sorb_DH_b-prop"/>
</dbReference>
<gene>
    <name evidence="5" type="ORF">OJ997_02185</name>
</gene>
<keyword evidence="1" id="KW-0175">Coiled coil</keyword>
<dbReference type="SUPFAM" id="SSF50952">
    <property type="entry name" value="Soluble quinoprotein glucose dehydrogenase"/>
    <property type="match status" value="1"/>
</dbReference>
<protein>
    <submittedName>
        <fullName evidence="5">P-loop NTPase fold protein</fullName>
    </submittedName>
</protein>
<evidence type="ECO:0000256" key="2">
    <source>
        <dbReference type="SAM" id="MobiDB-lite"/>
    </source>
</evidence>
<reference evidence="5" key="1">
    <citation type="submission" date="2022-10" db="EMBL/GenBank/DDBJ databases">
        <title>The WGS of Solirubrobacter phytolaccae KCTC 29190.</title>
        <authorList>
            <person name="Jiang Z."/>
        </authorList>
    </citation>
    <scope>NUCLEOTIDE SEQUENCE</scope>
    <source>
        <strain evidence="5">KCTC 29190</strain>
    </source>
</reference>
<dbReference type="Pfam" id="PF07693">
    <property type="entry name" value="KAP_NTPase"/>
    <property type="match status" value="2"/>
</dbReference>
<dbReference type="AlphaFoldDB" id="A0A9X3S5M5"/>
<dbReference type="InterPro" id="IPR015943">
    <property type="entry name" value="WD40/YVTN_repeat-like_dom_sf"/>
</dbReference>
<keyword evidence="3" id="KW-0472">Membrane</keyword>
<dbReference type="InterPro" id="IPR052754">
    <property type="entry name" value="NTPase_KAP_P-loop"/>
</dbReference>
<feature type="region of interest" description="Disordered" evidence="2">
    <location>
        <begin position="828"/>
        <end position="859"/>
    </location>
</feature>
<name>A0A9X3S5M5_9ACTN</name>
<organism evidence="5 6">
    <name type="scientific">Solirubrobacter phytolaccae</name>
    <dbReference type="NCBI Taxonomy" id="1404360"/>
    <lineage>
        <taxon>Bacteria</taxon>
        <taxon>Bacillati</taxon>
        <taxon>Actinomycetota</taxon>
        <taxon>Thermoleophilia</taxon>
        <taxon>Solirubrobacterales</taxon>
        <taxon>Solirubrobacteraceae</taxon>
        <taxon>Solirubrobacter</taxon>
    </lineage>
</organism>
<proteinExistence type="predicted"/>
<feature type="compositionally biased region" description="Low complexity" evidence="2">
    <location>
        <begin position="846"/>
        <end position="859"/>
    </location>
</feature>
<keyword evidence="3" id="KW-0812">Transmembrane</keyword>